<dbReference type="InterPro" id="IPR002711">
    <property type="entry name" value="HNH"/>
</dbReference>
<keyword evidence="5" id="KW-1185">Reference proteome</keyword>
<dbReference type="Proteomes" id="UP000321103">
    <property type="component" value="Unassembled WGS sequence"/>
</dbReference>
<dbReference type="RefSeq" id="WP_232319295.1">
    <property type="nucleotide sequence ID" value="NZ_BJZS01000102.1"/>
</dbReference>
<feature type="domain" description="HNH nuclease" evidence="3">
    <location>
        <begin position="247"/>
        <end position="308"/>
    </location>
</feature>
<evidence type="ECO:0000313" key="4">
    <source>
        <dbReference type="EMBL" id="GEO96999.1"/>
    </source>
</evidence>
<dbReference type="GO" id="GO:0008270">
    <property type="term" value="F:zinc ion binding"/>
    <property type="evidence" value="ECO:0007669"/>
    <property type="project" value="InterPro"/>
</dbReference>
<name>A0A512IH05_9MICC</name>
<protein>
    <recommendedName>
        <fullName evidence="3">HNH nuclease domain-containing protein</fullName>
    </recommendedName>
</protein>
<reference evidence="4 5" key="1">
    <citation type="submission" date="2019-07" db="EMBL/GenBank/DDBJ databases">
        <title>Whole genome shotgun sequence of Kocuria turfanensis NBRC 107627.</title>
        <authorList>
            <person name="Hosoyama A."/>
            <person name="Uohara A."/>
            <person name="Ohji S."/>
            <person name="Ichikawa N."/>
        </authorList>
    </citation>
    <scope>NUCLEOTIDE SEQUENCE [LARGE SCALE GENOMIC DNA]</scope>
    <source>
        <strain evidence="4 5">NBRC 107627</strain>
    </source>
</reference>
<dbReference type="AlphaFoldDB" id="A0A512IH05"/>
<evidence type="ECO:0000313" key="5">
    <source>
        <dbReference type="Proteomes" id="UP000321103"/>
    </source>
</evidence>
<organism evidence="4 5">
    <name type="scientific">Kocuria turfanensis</name>
    <dbReference type="NCBI Taxonomy" id="388357"/>
    <lineage>
        <taxon>Bacteria</taxon>
        <taxon>Bacillati</taxon>
        <taxon>Actinomycetota</taxon>
        <taxon>Actinomycetes</taxon>
        <taxon>Micrococcales</taxon>
        <taxon>Micrococcaceae</taxon>
        <taxon>Kocuria</taxon>
    </lineage>
</organism>
<dbReference type="Pfam" id="PF01844">
    <property type="entry name" value="HNH"/>
    <property type="match status" value="1"/>
</dbReference>
<comment type="caution">
    <text evidence="4">The sequence shown here is derived from an EMBL/GenBank/DDBJ whole genome shotgun (WGS) entry which is preliminary data.</text>
</comment>
<feature type="compositionally biased region" description="Basic and acidic residues" evidence="2">
    <location>
        <begin position="151"/>
        <end position="163"/>
    </location>
</feature>
<keyword evidence="1" id="KW-0175">Coiled coil</keyword>
<dbReference type="CDD" id="cd00085">
    <property type="entry name" value="HNHc"/>
    <property type="match status" value="1"/>
</dbReference>
<evidence type="ECO:0000259" key="3">
    <source>
        <dbReference type="SMART" id="SM00507"/>
    </source>
</evidence>
<dbReference type="SMART" id="SM00507">
    <property type="entry name" value="HNHc"/>
    <property type="match status" value="1"/>
</dbReference>
<evidence type="ECO:0000256" key="2">
    <source>
        <dbReference type="SAM" id="MobiDB-lite"/>
    </source>
</evidence>
<dbReference type="InterPro" id="IPR003615">
    <property type="entry name" value="HNH_nuc"/>
</dbReference>
<dbReference type="GO" id="GO:0004519">
    <property type="term" value="F:endonuclease activity"/>
    <property type="evidence" value="ECO:0007669"/>
    <property type="project" value="InterPro"/>
</dbReference>
<evidence type="ECO:0000256" key="1">
    <source>
        <dbReference type="SAM" id="Coils"/>
    </source>
</evidence>
<accession>A0A512IH05</accession>
<feature type="region of interest" description="Disordered" evidence="2">
    <location>
        <begin position="151"/>
        <end position="187"/>
    </location>
</feature>
<dbReference type="EMBL" id="BJZS01000102">
    <property type="protein sequence ID" value="GEO96999.1"/>
    <property type="molecule type" value="Genomic_DNA"/>
</dbReference>
<proteinExistence type="predicted"/>
<dbReference type="GO" id="GO:0003676">
    <property type="term" value="F:nucleic acid binding"/>
    <property type="evidence" value="ECO:0007669"/>
    <property type="project" value="InterPro"/>
</dbReference>
<sequence length="332" mass="37261">MPARYNRNPYEPDEAEELSFYYAQARKVNGATPPDHPNRRAGDYFAGIVADRRDSVDPPYTYYELATPIVVDGKPLDQRTLRMFLGRRGYEKLPPSQKAYRGVSIYSRHRTETHFACGHERVKENSYVTKRGLDICRTCQMEANRAYHQARRAEARENGEQRDANSTFPDDQGITPEGPEEAEMPRATADVASVAADINAVLEQGDIADLLLEPQEDNATSQAVEGRLRLVLKSLRQRNRKLREEKLAAVELAGRPLACEVCDFDFGKAYGPRGEGYIEVHHTTPLHVTGPVTTSLGDLVLLCANCHRMIHRGPNWLTVSELRAQVVAEGRA</sequence>
<feature type="coiled-coil region" evidence="1">
    <location>
        <begin position="225"/>
        <end position="252"/>
    </location>
</feature>
<gene>
    <name evidence="4" type="ORF">KTU01_31220</name>
</gene>